<name>A0A8T0Z2H2_9STRA</name>
<reference evidence="1" key="1">
    <citation type="submission" date="2018-10" db="EMBL/GenBank/DDBJ databases">
        <title>Effector identification in a new, highly contiguous assembly of the strawberry crown rot pathogen Phytophthora cactorum.</title>
        <authorList>
            <person name="Armitage A.D."/>
            <person name="Nellist C.F."/>
            <person name="Bates H."/>
            <person name="Vickerstaff R.J."/>
            <person name="Harrison R.J."/>
        </authorList>
    </citation>
    <scope>NUCLEOTIDE SEQUENCE</scope>
    <source>
        <strain evidence="1">15-7</strain>
        <strain evidence="2">4032</strain>
        <strain evidence="3">P415</strain>
    </source>
</reference>
<comment type="caution">
    <text evidence="1">The sequence shown here is derived from an EMBL/GenBank/DDBJ whole genome shotgun (WGS) entry which is preliminary data.</text>
</comment>
<evidence type="ECO:0000313" key="3">
    <source>
        <dbReference type="EMBL" id="KAG2981093.1"/>
    </source>
</evidence>
<evidence type="ECO:0000313" key="1">
    <source>
        <dbReference type="EMBL" id="KAG2856412.1"/>
    </source>
</evidence>
<dbReference type="EMBL" id="RCML01000317">
    <property type="protein sequence ID" value="KAG2981093.1"/>
    <property type="molecule type" value="Genomic_DNA"/>
</dbReference>
<dbReference type="AlphaFoldDB" id="A0A8T0Z2H2"/>
<proteinExistence type="predicted"/>
<evidence type="ECO:0000313" key="4">
    <source>
        <dbReference type="Proteomes" id="UP000735874"/>
    </source>
</evidence>
<evidence type="ECO:0000313" key="2">
    <source>
        <dbReference type="EMBL" id="KAG2919075.1"/>
    </source>
</evidence>
<dbReference type="Proteomes" id="UP000697107">
    <property type="component" value="Unassembled WGS sequence"/>
</dbReference>
<dbReference type="EMBL" id="RCMG01000335">
    <property type="protein sequence ID" value="KAG2856412.1"/>
    <property type="molecule type" value="Genomic_DNA"/>
</dbReference>
<gene>
    <name evidence="1" type="ORF">PC113_g11611</name>
    <name evidence="2" type="ORF">PC115_g10294</name>
    <name evidence="3" type="ORF">PC118_g10826</name>
</gene>
<dbReference type="EMBL" id="RCMI01000301">
    <property type="protein sequence ID" value="KAG2919075.1"/>
    <property type="molecule type" value="Genomic_DNA"/>
</dbReference>
<dbReference type="Proteomes" id="UP000774804">
    <property type="component" value="Unassembled WGS sequence"/>
</dbReference>
<dbReference type="Proteomes" id="UP000735874">
    <property type="component" value="Unassembled WGS sequence"/>
</dbReference>
<sequence length="79" mass="9036">MEPNRVSEVAHMIPRDVTNRGQHSFDRQWAPSCACCGAPIVDSKESELVRVAAAVCRIEVDRECRVDLAEHWFDWNLEP</sequence>
<accession>A0A8T0Z2H2</accession>
<organism evidence="1 4">
    <name type="scientific">Phytophthora cactorum</name>
    <dbReference type="NCBI Taxonomy" id="29920"/>
    <lineage>
        <taxon>Eukaryota</taxon>
        <taxon>Sar</taxon>
        <taxon>Stramenopiles</taxon>
        <taxon>Oomycota</taxon>
        <taxon>Peronosporomycetes</taxon>
        <taxon>Peronosporales</taxon>
        <taxon>Peronosporaceae</taxon>
        <taxon>Phytophthora</taxon>
    </lineage>
</organism>
<protein>
    <submittedName>
        <fullName evidence="1">Uncharacterized protein</fullName>
    </submittedName>
</protein>